<evidence type="ECO:0000256" key="4">
    <source>
        <dbReference type="ARBA" id="ARBA00022475"/>
    </source>
</evidence>
<evidence type="ECO:0000259" key="10">
    <source>
        <dbReference type="PROSITE" id="PS50850"/>
    </source>
</evidence>
<feature type="transmembrane region" description="Helical" evidence="9">
    <location>
        <begin position="274"/>
        <end position="297"/>
    </location>
</feature>
<dbReference type="PROSITE" id="PS50850">
    <property type="entry name" value="MFS"/>
    <property type="match status" value="1"/>
</dbReference>
<feature type="transmembrane region" description="Helical" evidence="9">
    <location>
        <begin position="236"/>
        <end position="253"/>
    </location>
</feature>
<dbReference type="InterPro" id="IPR020846">
    <property type="entry name" value="MFS_dom"/>
</dbReference>
<evidence type="ECO:0000313" key="11">
    <source>
        <dbReference type="EMBL" id="XDQ50754.1"/>
    </source>
</evidence>
<evidence type="ECO:0000256" key="6">
    <source>
        <dbReference type="ARBA" id="ARBA00022989"/>
    </source>
</evidence>
<dbReference type="NCBIfam" id="TIGR00711">
    <property type="entry name" value="efflux_EmrB"/>
    <property type="match status" value="1"/>
</dbReference>
<keyword evidence="5 9" id="KW-0812">Transmembrane</keyword>
<dbReference type="Gene3D" id="1.20.1250.20">
    <property type="entry name" value="MFS general substrate transporter like domains"/>
    <property type="match status" value="1"/>
</dbReference>
<comment type="subcellular location">
    <subcellularLocation>
        <location evidence="1">Cell membrane</location>
        <topology evidence="1">Multi-pass membrane protein</topology>
    </subcellularLocation>
</comment>
<dbReference type="GO" id="GO:0046677">
    <property type="term" value="P:response to antibiotic"/>
    <property type="evidence" value="ECO:0007669"/>
    <property type="project" value="UniProtKB-KW"/>
</dbReference>
<dbReference type="PANTHER" id="PTHR42718">
    <property type="entry name" value="MAJOR FACILITATOR SUPERFAMILY MULTIDRUG TRANSPORTER MFSC"/>
    <property type="match status" value="1"/>
</dbReference>
<sequence>MHSLHTGTPGPVFGLPLLAVCLGYFMVILDATVVTVALPVIGDSLGASVAGLQWVADGYTLVFAGLLLFSGGLADRLGGRRVFLAGLAVFTLGSAGCAAAPDTALLVAARLVQGLGAALLVPASLSVLNILYTDRAARARAFGVWGAVAGVGAGAGPVLGGALTAWLGWRSVFLLNLPVGALACVLTVRCVPTRSRAAQRRGGLDLPAQTAAAVGLAGLVTALIEAGERGWADRAVLGAWVVCAAGFLTFLVLEARSRAPMLPLSLFRRADLSASVGVGGLLNLGFYGLLFLAPLYFQRVQHYGPLRTGAALLPAVCVVALGSALAGPVTARTGPRVPMVIGLTVGAAGLLGWLAAGTGTAYAALVVPMVSVGFGTAFTMPAATAAAMEAVPETRGGAASAVLNAARQTGSAVGVALFGTLIAAHLVVGLHRSVVVAAAGFLTAAALAATFVRPTARSANSGQ</sequence>
<feature type="transmembrane region" description="Helical" evidence="9">
    <location>
        <begin position="337"/>
        <end position="356"/>
    </location>
</feature>
<dbReference type="GO" id="GO:0005886">
    <property type="term" value="C:plasma membrane"/>
    <property type="evidence" value="ECO:0007669"/>
    <property type="project" value="UniProtKB-SubCell"/>
</dbReference>
<feature type="domain" description="Major facilitator superfamily (MFS) profile" evidence="10">
    <location>
        <begin position="16"/>
        <end position="457"/>
    </location>
</feature>
<dbReference type="GO" id="GO:0022857">
    <property type="term" value="F:transmembrane transporter activity"/>
    <property type="evidence" value="ECO:0007669"/>
    <property type="project" value="InterPro"/>
</dbReference>
<feature type="transmembrane region" description="Helical" evidence="9">
    <location>
        <begin position="409"/>
        <end position="428"/>
    </location>
</feature>
<feature type="transmembrane region" description="Helical" evidence="9">
    <location>
        <begin position="82"/>
        <end position="101"/>
    </location>
</feature>
<dbReference type="EMBL" id="CP163443">
    <property type="protein sequence ID" value="XDQ50754.1"/>
    <property type="molecule type" value="Genomic_DNA"/>
</dbReference>
<feature type="transmembrane region" description="Helical" evidence="9">
    <location>
        <begin position="434"/>
        <end position="452"/>
    </location>
</feature>
<dbReference type="CDD" id="cd17321">
    <property type="entry name" value="MFS_MMR_MDR_like"/>
    <property type="match status" value="1"/>
</dbReference>
<organism evidence="11">
    <name type="scientific">Streptomyces sp. R41</name>
    <dbReference type="NCBI Taxonomy" id="3238632"/>
    <lineage>
        <taxon>Bacteria</taxon>
        <taxon>Bacillati</taxon>
        <taxon>Actinomycetota</taxon>
        <taxon>Actinomycetes</taxon>
        <taxon>Kitasatosporales</taxon>
        <taxon>Streptomycetaceae</taxon>
        <taxon>Streptomyces</taxon>
    </lineage>
</organism>
<reference evidence="11" key="1">
    <citation type="submission" date="2024-07" db="EMBL/GenBank/DDBJ databases">
        <authorList>
            <person name="Yu S.T."/>
        </authorList>
    </citation>
    <scope>NUCLEOTIDE SEQUENCE</scope>
    <source>
        <strain evidence="11">R41</strain>
    </source>
</reference>
<dbReference type="InterPro" id="IPR011701">
    <property type="entry name" value="MFS"/>
</dbReference>
<dbReference type="Gene3D" id="1.20.1720.10">
    <property type="entry name" value="Multidrug resistance protein D"/>
    <property type="match status" value="1"/>
</dbReference>
<feature type="transmembrane region" description="Helical" evidence="9">
    <location>
        <begin position="309"/>
        <end position="330"/>
    </location>
</feature>
<evidence type="ECO:0000256" key="1">
    <source>
        <dbReference type="ARBA" id="ARBA00004651"/>
    </source>
</evidence>
<keyword evidence="7 9" id="KW-0472">Membrane</keyword>
<feature type="transmembrane region" description="Helical" evidence="9">
    <location>
        <begin position="362"/>
        <end position="388"/>
    </location>
</feature>
<feature type="transmembrane region" description="Helical" evidence="9">
    <location>
        <begin position="12"/>
        <end position="38"/>
    </location>
</feature>
<keyword evidence="8" id="KW-0046">Antibiotic resistance</keyword>
<dbReference type="Pfam" id="PF07690">
    <property type="entry name" value="MFS_1"/>
    <property type="match status" value="1"/>
</dbReference>
<evidence type="ECO:0000256" key="8">
    <source>
        <dbReference type="ARBA" id="ARBA00023251"/>
    </source>
</evidence>
<name>A0AB39R707_9ACTN</name>
<evidence type="ECO:0000256" key="9">
    <source>
        <dbReference type="SAM" id="Phobius"/>
    </source>
</evidence>
<feature type="transmembrane region" description="Helical" evidence="9">
    <location>
        <begin position="50"/>
        <end position="70"/>
    </location>
</feature>
<keyword evidence="6 9" id="KW-1133">Transmembrane helix</keyword>
<accession>A0AB39R707</accession>
<evidence type="ECO:0000256" key="2">
    <source>
        <dbReference type="ARBA" id="ARBA00008537"/>
    </source>
</evidence>
<keyword evidence="4" id="KW-1003">Cell membrane</keyword>
<proteinExistence type="inferred from homology"/>
<comment type="similarity">
    <text evidence="2">Belongs to the major facilitator superfamily. EmrB family.</text>
</comment>
<dbReference type="SUPFAM" id="SSF103473">
    <property type="entry name" value="MFS general substrate transporter"/>
    <property type="match status" value="1"/>
</dbReference>
<dbReference type="PANTHER" id="PTHR42718:SF9">
    <property type="entry name" value="MAJOR FACILITATOR SUPERFAMILY MULTIDRUG TRANSPORTER MFSC"/>
    <property type="match status" value="1"/>
</dbReference>
<dbReference type="RefSeq" id="WP_369244103.1">
    <property type="nucleotide sequence ID" value="NZ_CP163443.1"/>
</dbReference>
<feature type="transmembrane region" description="Helical" evidence="9">
    <location>
        <begin position="173"/>
        <end position="192"/>
    </location>
</feature>
<evidence type="ECO:0000256" key="7">
    <source>
        <dbReference type="ARBA" id="ARBA00023136"/>
    </source>
</evidence>
<gene>
    <name evidence="11" type="ORF">AB5J53_03015</name>
</gene>
<protein>
    <submittedName>
        <fullName evidence="11">DHA2 family efflux MFS transporter permease subunit</fullName>
    </submittedName>
</protein>
<dbReference type="PRINTS" id="PR01036">
    <property type="entry name" value="TCRTETB"/>
</dbReference>
<dbReference type="InterPro" id="IPR004638">
    <property type="entry name" value="EmrB-like"/>
</dbReference>
<evidence type="ECO:0000256" key="3">
    <source>
        <dbReference type="ARBA" id="ARBA00022448"/>
    </source>
</evidence>
<feature type="transmembrane region" description="Helical" evidence="9">
    <location>
        <begin position="144"/>
        <end position="167"/>
    </location>
</feature>
<evidence type="ECO:0000256" key="5">
    <source>
        <dbReference type="ARBA" id="ARBA00022692"/>
    </source>
</evidence>
<dbReference type="InterPro" id="IPR036259">
    <property type="entry name" value="MFS_trans_sf"/>
</dbReference>
<dbReference type="AlphaFoldDB" id="A0AB39R707"/>
<feature type="transmembrane region" description="Helical" evidence="9">
    <location>
        <begin position="107"/>
        <end position="132"/>
    </location>
</feature>
<keyword evidence="3" id="KW-0813">Transport</keyword>